<dbReference type="KEGG" id="lcn:C270_04255"/>
<name>K0DE17_LEUCJ</name>
<keyword evidence="4" id="KW-1185">Reference proteome</keyword>
<gene>
    <name evidence="3" type="ordered locus">C270_04255</name>
</gene>
<dbReference type="PATRIC" id="fig|1229758.3.peg.851"/>
<dbReference type="EMBL" id="CP003851">
    <property type="protein sequence ID" value="AFT81762.1"/>
    <property type="molecule type" value="Genomic_DNA"/>
</dbReference>
<dbReference type="STRING" id="1229758.C270_04255"/>
<dbReference type="Proteomes" id="UP000006299">
    <property type="component" value="Chromosome"/>
</dbReference>
<dbReference type="RefSeq" id="WP_014974374.1">
    <property type="nucleotide sequence ID" value="NC_018673.1"/>
</dbReference>
<evidence type="ECO:0000313" key="4">
    <source>
        <dbReference type="Proteomes" id="UP000006299"/>
    </source>
</evidence>
<dbReference type="GO" id="GO:0003995">
    <property type="term" value="F:acyl-CoA dehydrogenase activity"/>
    <property type="evidence" value="ECO:0007669"/>
    <property type="project" value="InterPro"/>
</dbReference>
<dbReference type="Pfam" id="PF05893">
    <property type="entry name" value="LuxC"/>
    <property type="match status" value="1"/>
</dbReference>
<dbReference type="EC" id="1.2.1.50" evidence="2"/>
<evidence type="ECO:0000256" key="1">
    <source>
        <dbReference type="ARBA" id="ARBA00022857"/>
    </source>
</evidence>
<proteinExistence type="inferred from homology"/>
<dbReference type="GO" id="GO:0050062">
    <property type="term" value="F:long-chain-fatty-acyl-CoA reductase activity"/>
    <property type="evidence" value="ECO:0007669"/>
    <property type="project" value="UniProtKB-EC"/>
</dbReference>
<dbReference type="GO" id="GO:0008218">
    <property type="term" value="P:bioluminescence"/>
    <property type="evidence" value="ECO:0007669"/>
    <property type="project" value="InterPro"/>
</dbReference>
<comment type="catalytic activity">
    <reaction evidence="2">
        <text>a long-chain fatty aldehyde + NADP(+) + CoA = a long-chain fatty acyl-CoA + NADPH + H(+)</text>
        <dbReference type="Rhea" id="RHEA:15437"/>
        <dbReference type="ChEBI" id="CHEBI:15378"/>
        <dbReference type="ChEBI" id="CHEBI:17176"/>
        <dbReference type="ChEBI" id="CHEBI:57287"/>
        <dbReference type="ChEBI" id="CHEBI:57783"/>
        <dbReference type="ChEBI" id="CHEBI:58349"/>
        <dbReference type="ChEBI" id="CHEBI:83139"/>
        <dbReference type="EC" id="1.2.1.50"/>
    </reaction>
</comment>
<dbReference type="InterPro" id="IPR008670">
    <property type="entry name" value="CoA_reduct_LuxC"/>
</dbReference>
<dbReference type="AlphaFoldDB" id="K0DE17"/>
<protein>
    <recommendedName>
        <fullName evidence="2">Acyl-CoA reductase</fullName>
        <ecNumber evidence="2">1.2.1.50</ecNumber>
    </recommendedName>
</protein>
<comment type="similarity">
    <text evidence="2">Belongs to the LuxC family.</text>
</comment>
<reference evidence="3 4" key="1">
    <citation type="journal article" date="2012" name="J. Bacteriol.">
        <title>Complete genome sequence of Leuconostoc carnosum strain JB16, isolated from Kimchi.</title>
        <authorList>
            <person name="Jung J.Y."/>
            <person name="Lee S.H."/>
            <person name="Jeon C.O."/>
        </authorList>
    </citation>
    <scope>NUCLEOTIDE SEQUENCE [LARGE SCALE GENOMIC DNA]</scope>
    <source>
        <strain evidence="3 4">JB16</strain>
    </source>
</reference>
<dbReference type="CDD" id="cd07080">
    <property type="entry name" value="ALDH_Acyl-CoA-Red_LuxC"/>
    <property type="match status" value="1"/>
</dbReference>
<dbReference type="PIRSF" id="PIRSF009414">
    <property type="entry name" value="LuxC"/>
    <property type="match status" value="1"/>
</dbReference>
<accession>K0DE17</accession>
<keyword evidence="1 2" id="KW-0521">NADP</keyword>
<sequence length="487" mass="54346">MTSKQTTIDIFHVPTNITLNTLTETIIGDESHAVVLRYPEISVTDINHIANVLQTNQHDYLEQLTTSQIIDVISQVAEKWTDPTYYLRQVAETAIPITTGYNADQVKMELKRFIRLFRKKELKRFVNSEIGHAGAMLDDFQPNLAGGFSKFFGPDLIFQIFSGNVPGIQLWTLIMGLLVKSPTLGKLSFSEPIMPALFVQTLAEIDSRLADSIAILPWHSGQELEKAGIEVADTVVVCGGEIAVKKVKAQVPLDKKVLSYGYKIGFVIVGREALTPEYYPQTIKKIAEDISIYDQQSCLTPQSIFVERGGAITTDEFSALLATELNNYQIKYSRAILQESEKLAIEKMRQATDIESIENSRTLLFASEDSTSWTVAFHDHLGFSASPLNRSVHVFSIDDFLQLQPILKPYQSYLQTAGVAIAPKRLFALANVLGKLGVSRMSAVGQMNHVSSAWHHDGHFNLLDLVRVTDIENSLEVESEYFDADVE</sequence>
<dbReference type="eggNOG" id="COG1012">
    <property type="taxonomic scope" value="Bacteria"/>
</dbReference>
<evidence type="ECO:0000256" key="2">
    <source>
        <dbReference type="PIRNR" id="PIRNR009414"/>
    </source>
</evidence>
<dbReference type="HOGENOM" id="CLU_043373_0_0_9"/>
<evidence type="ECO:0000313" key="3">
    <source>
        <dbReference type="EMBL" id="AFT81762.1"/>
    </source>
</evidence>
<organism evidence="3 4">
    <name type="scientific">Leuconostoc carnosum (strain JB16)</name>
    <dbReference type="NCBI Taxonomy" id="1229758"/>
    <lineage>
        <taxon>Bacteria</taxon>
        <taxon>Bacillati</taxon>
        <taxon>Bacillota</taxon>
        <taxon>Bacilli</taxon>
        <taxon>Lactobacillales</taxon>
        <taxon>Lactobacillaceae</taxon>
        <taxon>Leuconostoc</taxon>
    </lineage>
</organism>
<keyword evidence="2" id="KW-0560">Oxidoreductase</keyword>